<evidence type="ECO:0000256" key="5">
    <source>
        <dbReference type="ARBA" id="ARBA00033172"/>
    </source>
</evidence>
<evidence type="ECO:0000256" key="3">
    <source>
        <dbReference type="ARBA" id="ARBA00022670"/>
    </source>
</evidence>
<evidence type="ECO:0000259" key="10">
    <source>
        <dbReference type="PROSITE" id="PS00631"/>
    </source>
</evidence>
<feature type="region of interest" description="Disordered" evidence="9">
    <location>
        <begin position="71"/>
        <end position="109"/>
    </location>
</feature>
<protein>
    <recommendedName>
        <fullName evidence="7">Probable cytosol aminopeptidase</fullName>
    </recommendedName>
    <alternativeName>
        <fullName evidence="8">Leucine aminopeptidase</fullName>
    </alternativeName>
    <alternativeName>
        <fullName evidence="5">Leucyl aminopeptidase</fullName>
    </alternativeName>
</protein>
<dbReference type="Proteomes" id="UP001500653">
    <property type="component" value="Unassembled WGS sequence"/>
</dbReference>
<dbReference type="PANTHER" id="PTHR11963:SF23">
    <property type="entry name" value="CYTOSOL AMINOPEPTIDASE"/>
    <property type="match status" value="1"/>
</dbReference>
<organism evidence="11 12">
    <name type="scientific">Prauserella halophila</name>
    <dbReference type="NCBI Taxonomy" id="185641"/>
    <lineage>
        <taxon>Bacteria</taxon>
        <taxon>Bacillati</taxon>
        <taxon>Actinomycetota</taxon>
        <taxon>Actinomycetes</taxon>
        <taxon>Pseudonocardiales</taxon>
        <taxon>Pseudonocardiaceae</taxon>
        <taxon>Prauserella</taxon>
    </lineage>
</organism>
<keyword evidence="4" id="KW-0378">Hydrolase</keyword>
<dbReference type="SUPFAM" id="SSF53187">
    <property type="entry name" value="Zn-dependent exopeptidases"/>
    <property type="match status" value="1"/>
</dbReference>
<dbReference type="CDD" id="cd00433">
    <property type="entry name" value="Peptidase_M17"/>
    <property type="match status" value="1"/>
</dbReference>
<dbReference type="EMBL" id="BAAALN010000012">
    <property type="protein sequence ID" value="GAA1246227.1"/>
    <property type="molecule type" value="Genomic_DNA"/>
</dbReference>
<comment type="function">
    <text evidence="6">Presumably involved in the processing and regular turnover of intracellular proteins. Catalyzes the removal of unsubstituted N-terminal amino acids from various peptides.</text>
</comment>
<dbReference type="InterPro" id="IPR011356">
    <property type="entry name" value="Leucine_aapep/pepB"/>
</dbReference>
<keyword evidence="12" id="KW-1185">Reference proteome</keyword>
<sequence>MARAVLPPVPSPIVEVETGGAARRGERLAVVHAGPDALAGAGSPHAELAAELQATGKASEIVDVPVTALGATSSKGKSSKATSPGAKASGAKSSNAKSPNATTSSATTSSANSASVHSASADSPVPTWFVGVGDGEPARYRSAGAALVRAANAFAETESDAGRRVPSHVAVRLPDGADAEQVAAFTTGLVLGGYRFRVTGEKPKPAVTAVRFDGDLDEELTAAVARAREIAAASALARDLANAPSNIKTPEWLAEVAARVAEQTRGLTATVRDETWLAEQAFGGMLAVGGGSASPPRLIELAYRPRGATSHLLLVGKGITFDTGGISIKPAAGMHLMRTDMAAGGAVIAAVRAIAALRLPVKVTALVPAAENHVSGSAYRPGDIVRHFGGRTSEVGNTDAEGRMVLADALGYGIQRFRPDAVVDAATLTGAMKVALGLRTGGVFATDDALAESVCAAGDRAGEQWWRMPLLEDHMGDVRSEIADVKQAAPGPGGVTAALFLREFTGGLPWAHLDIAGPARAEKTYDEVTSGGTGFGARTLVELAASYC</sequence>
<gene>
    <name evidence="11" type="ORF">GCM10009676_35400</name>
</gene>
<keyword evidence="3" id="KW-0645">Protease</keyword>
<dbReference type="InterPro" id="IPR043472">
    <property type="entry name" value="Macro_dom-like"/>
</dbReference>
<evidence type="ECO:0000256" key="2">
    <source>
        <dbReference type="ARBA" id="ARBA00022438"/>
    </source>
</evidence>
<dbReference type="Gene3D" id="3.40.630.10">
    <property type="entry name" value="Zn peptidases"/>
    <property type="match status" value="1"/>
</dbReference>
<feature type="domain" description="Cytosol aminopeptidase" evidence="10">
    <location>
        <begin position="397"/>
        <end position="404"/>
    </location>
</feature>
<evidence type="ECO:0000256" key="9">
    <source>
        <dbReference type="SAM" id="MobiDB-lite"/>
    </source>
</evidence>
<reference evidence="11 12" key="1">
    <citation type="journal article" date="2019" name="Int. J. Syst. Evol. Microbiol.">
        <title>The Global Catalogue of Microorganisms (GCM) 10K type strain sequencing project: providing services to taxonomists for standard genome sequencing and annotation.</title>
        <authorList>
            <consortium name="The Broad Institute Genomics Platform"/>
            <consortium name="The Broad Institute Genome Sequencing Center for Infectious Disease"/>
            <person name="Wu L."/>
            <person name="Ma J."/>
        </authorList>
    </citation>
    <scope>NUCLEOTIDE SEQUENCE [LARGE SCALE GENOMIC DNA]</scope>
    <source>
        <strain evidence="11 12">JCM 13023</strain>
    </source>
</reference>
<dbReference type="RefSeq" id="WP_253865986.1">
    <property type="nucleotide sequence ID" value="NZ_BAAALN010000012.1"/>
</dbReference>
<dbReference type="InterPro" id="IPR000819">
    <property type="entry name" value="Peptidase_M17_C"/>
</dbReference>
<evidence type="ECO:0000313" key="12">
    <source>
        <dbReference type="Proteomes" id="UP001500653"/>
    </source>
</evidence>
<evidence type="ECO:0000256" key="7">
    <source>
        <dbReference type="ARBA" id="ARBA00050021"/>
    </source>
</evidence>
<dbReference type="Pfam" id="PF00883">
    <property type="entry name" value="Peptidase_M17"/>
    <property type="match status" value="1"/>
</dbReference>
<evidence type="ECO:0000256" key="1">
    <source>
        <dbReference type="ARBA" id="ARBA00009528"/>
    </source>
</evidence>
<evidence type="ECO:0000256" key="6">
    <source>
        <dbReference type="ARBA" id="ARBA00049972"/>
    </source>
</evidence>
<proteinExistence type="inferred from homology"/>
<evidence type="ECO:0000256" key="8">
    <source>
        <dbReference type="ARBA" id="ARBA00050061"/>
    </source>
</evidence>
<evidence type="ECO:0000313" key="11">
    <source>
        <dbReference type="EMBL" id="GAA1246227.1"/>
    </source>
</evidence>
<dbReference type="PRINTS" id="PR00481">
    <property type="entry name" value="LAMNOPPTDASE"/>
</dbReference>
<dbReference type="PROSITE" id="PS00631">
    <property type="entry name" value="CYTOSOL_AP"/>
    <property type="match status" value="1"/>
</dbReference>
<evidence type="ECO:0000256" key="4">
    <source>
        <dbReference type="ARBA" id="ARBA00022801"/>
    </source>
</evidence>
<comment type="similarity">
    <text evidence="1">Belongs to the peptidase M17 family.</text>
</comment>
<dbReference type="PANTHER" id="PTHR11963">
    <property type="entry name" value="LEUCINE AMINOPEPTIDASE-RELATED"/>
    <property type="match status" value="1"/>
</dbReference>
<name>A0ABN1WCY2_9PSEU</name>
<keyword evidence="2" id="KW-0031">Aminopeptidase</keyword>
<comment type="caution">
    <text evidence="11">The sequence shown here is derived from an EMBL/GenBank/DDBJ whole genome shotgun (WGS) entry which is preliminary data.</text>
</comment>
<dbReference type="Gene3D" id="3.40.220.10">
    <property type="entry name" value="Leucine Aminopeptidase, subunit E, domain 1"/>
    <property type="match status" value="1"/>
</dbReference>
<accession>A0ABN1WCY2</accession>